<dbReference type="AlphaFoldDB" id="A0A919YSQ9"/>
<dbReference type="Gene3D" id="3.40.50.1000">
    <property type="entry name" value="HAD superfamily/HAD-like"/>
    <property type="match status" value="2"/>
</dbReference>
<dbReference type="NCBIfam" id="TIGR01509">
    <property type="entry name" value="HAD-SF-IA-v3"/>
    <property type="match status" value="1"/>
</dbReference>
<dbReference type="Pfam" id="PF00702">
    <property type="entry name" value="Hydrolase"/>
    <property type="match status" value="1"/>
</dbReference>
<dbReference type="RefSeq" id="WP_213520072.1">
    <property type="nucleotide sequence ID" value="NZ_BOSE01000014.1"/>
</dbReference>
<dbReference type="GO" id="GO:0005737">
    <property type="term" value="C:cytoplasm"/>
    <property type="evidence" value="ECO:0007669"/>
    <property type="project" value="TreeGrafter"/>
</dbReference>
<dbReference type="GO" id="GO:0016791">
    <property type="term" value="F:phosphatase activity"/>
    <property type="evidence" value="ECO:0007669"/>
    <property type="project" value="TreeGrafter"/>
</dbReference>
<dbReference type="InterPro" id="IPR036412">
    <property type="entry name" value="HAD-like_sf"/>
</dbReference>
<protein>
    <submittedName>
        <fullName evidence="1">Acid sugar phosphatase</fullName>
    </submittedName>
</protein>
<dbReference type="Proteomes" id="UP000683139">
    <property type="component" value="Unassembled WGS sequence"/>
</dbReference>
<evidence type="ECO:0000313" key="1">
    <source>
        <dbReference type="EMBL" id="GIP19393.1"/>
    </source>
</evidence>
<keyword evidence="2" id="KW-1185">Reference proteome</keyword>
<dbReference type="PANTHER" id="PTHR19288:SF46">
    <property type="entry name" value="HALOACID DEHALOGENASE-LIKE HYDROLASE DOMAIN-CONTAINING PROTEIN 2"/>
    <property type="match status" value="1"/>
</dbReference>
<reference evidence="1" key="1">
    <citation type="submission" date="2021-03" db="EMBL/GenBank/DDBJ databases">
        <title>Antimicrobial resistance genes in bacteria isolated from Japanese honey, and their potential for conferring macrolide and lincosamide resistance in the American foulbrood pathogen Paenibacillus larvae.</title>
        <authorList>
            <person name="Okamoto M."/>
            <person name="Kumagai M."/>
            <person name="Kanamori H."/>
            <person name="Takamatsu D."/>
        </authorList>
    </citation>
    <scope>NUCLEOTIDE SEQUENCE</scope>
    <source>
        <strain evidence="1">J40TS1</strain>
    </source>
</reference>
<sequence>MERWMDGIRALFFDLDGCIYFGGKLAERANDLLGLLREQGYRIGFITNNSRENAVEIRDKLSKMGLRLEAEMIFSATEAVAVFLKDAFGPMAVKTAGSESLNDALANAGHNVLGWTCSAQADAVVIGRDTEFNYFRLEQIVNEAARGARIISTNPDYSHPGEGGRLVPETGALLAAVESILGSSALSIGKPHAWLYELAMRSYDVKPAECVMIGDNLTTDIAGAEQIGMKTVWIQNDLHSQQGEFDNFAMVPTVIVNALSELYEMLLQENGKV</sequence>
<proteinExistence type="predicted"/>
<evidence type="ECO:0000313" key="2">
    <source>
        <dbReference type="Proteomes" id="UP000683139"/>
    </source>
</evidence>
<dbReference type="NCBIfam" id="TIGR01549">
    <property type="entry name" value="HAD-SF-IA-v1"/>
    <property type="match status" value="1"/>
</dbReference>
<dbReference type="EMBL" id="BOSE01000014">
    <property type="protein sequence ID" value="GIP19393.1"/>
    <property type="molecule type" value="Genomic_DNA"/>
</dbReference>
<organism evidence="1 2">
    <name type="scientific">Paenibacillus montaniterrae</name>
    <dbReference type="NCBI Taxonomy" id="429341"/>
    <lineage>
        <taxon>Bacteria</taxon>
        <taxon>Bacillati</taxon>
        <taxon>Bacillota</taxon>
        <taxon>Bacilli</taxon>
        <taxon>Bacillales</taxon>
        <taxon>Paenibacillaceae</taxon>
        <taxon>Paenibacillus</taxon>
    </lineage>
</organism>
<dbReference type="SUPFAM" id="SSF56784">
    <property type="entry name" value="HAD-like"/>
    <property type="match status" value="1"/>
</dbReference>
<dbReference type="PANTHER" id="PTHR19288">
    <property type="entry name" value="4-NITROPHENYLPHOSPHATASE-RELATED"/>
    <property type="match status" value="1"/>
</dbReference>
<dbReference type="InterPro" id="IPR006357">
    <property type="entry name" value="HAD-SF_hydro_IIA"/>
</dbReference>
<accession>A0A919YSQ9</accession>
<comment type="caution">
    <text evidence="1">The sequence shown here is derived from an EMBL/GenBank/DDBJ whole genome shotgun (WGS) entry which is preliminary data.</text>
</comment>
<name>A0A919YSQ9_9BACL</name>
<dbReference type="InterPro" id="IPR006439">
    <property type="entry name" value="HAD-SF_hydro_IA"/>
</dbReference>
<dbReference type="InterPro" id="IPR023214">
    <property type="entry name" value="HAD_sf"/>
</dbReference>
<gene>
    <name evidence="1" type="ORF">J40TS1_50350</name>
</gene>
<dbReference type="NCBIfam" id="TIGR01460">
    <property type="entry name" value="HAD-SF-IIA"/>
    <property type="match status" value="1"/>
</dbReference>